<gene>
    <name evidence="1" type="ORF">F53441_12307</name>
</gene>
<protein>
    <submittedName>
        <fullName evidence="1">Uncharacterized protein</fullName>
    </submittedName>
</protein>
<name>A0A8H4JZF0_9HYPO</name>
<evidence type="ECO:0000313" key="2">
    <source>
        <dbReference type="Proteomes" id="UP000605986"/>
    </source>
</evidence>
<proteinExistence type="predicted"/>
<dbReference type="EMBL" id="JAADJG010000661">
    <property type="protein sequence ID" value="KAF4440359.1"/>
    <property type="molecule type" value="Genomic_DNA"/>
</dbReference>
<dbReference type="Proteomes" id="UP000605986">
    <property type="component" value="Unassembled WGS sequence"/>
</dbReference>
<organism evidence="1 2">
    <name type="scientific">Fusarium austroafricanum</name>
    <dbReference type="NCBI Taxonomy" id="2364996"/>
    <lineage>
        <taxon>Eukaryota</taxon>
        <taxon>Fungi</taxon>
        <taxon>Dikarya</taxon>
        <taxon>Ascomycota</taxon>
        <taxon>Pezizomycotina</taxon>
        <taxon>Sordariomycetes</taxon>
        <taxon>Hypocreomycetidae</taxon>
        <taxon>Hypocreales</taxon>
        <taxon>Nectriaceae</taxon>
        <taxon>Fusarium</taxon>
        <taxon>Fusarium concolor species complex</taxon>
    </lineage>
</organism>
<comment type="caution">
    <text evidence="1">The sequence shown here is derived from an EMBL/GenBank/DDBJ whole genome shotgun (WGS) entry which is preliminary data.</text>
</comment>
<evidence type="ECO:0000313" key="1">
    <source>
        <dbReference type="EMBL" id="KAF4440359.1"/>
    </source>
</evidence>
<sequence length="385" mass="44187">MSTRDPTNNRKQAVGALEKRNFINFICDCLLRTHNYKAVTMNDLRGDGDPQVEPQVSAICWHLQLRPPPNTAQLPTAASHMGLDCLVMLIRKFYAHLPNVFMYKNDENIKCEKRNPILGLAWVKIPQDCNTQVVAEWQNAKNTILTSFGGASQSASEKSFETLFNSDLLHETIWYRYQFQLYKAWLVSSSTPGYSWDELELTSREMFNESLIIIDRNKTPDESFQKCINDQFGYRRLNDGTQVVCVGQSPAFIRIRYTTNQDLDPIPFSSIKNVYIPIIELQGSTPTVSKKKHLYTLIAVVWLDSDLMRTYTPLGCNITPSPLNAIFGSNEWSLEDRAQRNFMLFYLLCDEHMYPDIGYPEFKKFVPGQEPPVDIWKIAQEALVG</sequence>
<dbReference type="AlphaFoldDB" id="A0A8H4JZF0"/>
<dbReference type="OrthoDB" id="4806845at2759"/>
<keyword evidence="2" id="KW-1185">Reference proteome</keyword>
<accession>A0A8H4JZF0</accession>
<reference evidence="1" key="1">
    <citation type="submission" date="2020-01" db="EMBL/GenBank/DDBJ databases">
        <title>Identification and distribution of gene clusters putatively required for synthesis of sphingolipid metabolism inhibitors in phylogenetically diverse species of the filamentous fungus Fusarium.</title>
        <authorList>
            <person name="Kim H.-S."/>
            <person name="Busman M."/>
            <person name="Brown D.W."/>
            <person name="Divon H."/>
            <person name="Uhlig S."/>
            <person name="Proctor R.H."/>
        </authorList>
    </citation>
    <scope>NUCLEOTIDE SEQUENCE</scope>
    <source>
        <strain evidence="1">NRRL 53441</strain>
    </source>
</reference>